<feature type="region of interest" description="Disordered" evidence="1">
    <location>
        <begin position="54"/>
        <end position="96"/>
    </location>
</feature>
<dbReference type="PANTHER" id="PTHR37240">
    <property type="entry name" value="PREPROTEIN TRANSLOCASE SUBUNIT SECE1"/>
    <property type="match status" value="1"/>
</dbReference>
<evidence type="ECO:0000313" key="3">
    <source>
        <dbReference type="EMBL" id="KAK3246980.1"/>
    </source>
</evidence>
<evidence type="ECO:0000313" key="4">
    <source>
        <dbReference type="Proteomes" id="UP001190700"/>
    </source>
</evidence>
<sequence>MKECMNLTAFLAPCQPALKGKSIKIAKFSKGISPKSSKVPSSSANYSFGVSAARQSRKARQVTLRAEKEPSTVPADDDAVPAEPVTESATEKSTEVTVAEELQQLKEQQKKEADAGSYIEGVIEESKLIEWQPIPQVLGTTVLVISLVVFSGFALLATNSVLSELSTQVFG</sequence>
<name>A0AAE0C3P9_9CHLO</name>
<feature type="transmembrane region" description="Helical" evidence="2">
    <location>
        <begin position="137"/>
        <end position="157"/>
    </location>
</feature>
<evidence type="ECO:0000256" key="2">
    <source>
        <dbReference type="SAM" id="Phobius"/>
    </source>
</evidence>
<dbReference type="PANTHER" id="PTHR37240:SF1">
    <property type="entry name" value="PREPROTEIN TRANSLOCASE SUBUNIT SECE1"/>
    <property type="match status" value="1"/>
</dbReference>
<accession>A0AAE0C3P9</accession>
<dbReference type="GO" id="GO:0009535">
    <property type="term" value="C:chloroplast thylakoid membrane"/>
    <property type="evidence" value="ECO:0007669"/>
    <property type="project" value="TreeGrafter"/>
</dbReference>
<gene>
    <name evidence="3" type="ORF">CYMTET_43509</name>
</gene>
<dbReference type="Proteomes" id="UP001190700">
    <property type="component" value="Unassembled WGS sequence"/>
</dbReference>
<keyword evidence="2" id="KW-0812">Transmembrane</keyword>
<proteinExistence type="predicted"/>
<organism evidence="3 4">
    <name type="scientific">Cymbomonas tetramitiformis</name>
    <dbReference type="NCBI Taxonomy" id="36881"/>
    <lineage>
        <taxon>Eukaryota</taxon>
        <taxon>Viridiplantae</taxon>
        <taxon>Chlorophyta</taxon>
        <taxon>Pyramimonadophyceae</taxon>
        <taxon>Pyramimonadales</taxon>
        <taxon>Pyramimonadaceae</taxon>
        <taxon>Cymbomonas</taxon>
    </lineage>
</organism>
<evidence type="ECO:0000256" key="1">
    <source>
        <dbReference type="SAM" id="MobiDB-lite"/>
    </source>
</evidence>
<dbReference type="AlphaFoldDB" id="A0AAE0C3P9"/>
<keyword evidence="2" id="KW-1133">Transmembrane helix</keyword>
<protein>
    <submittedName>
        <fullName evidence="3">Uncharacterized protein</fullName>
    </submittedName>
</protein>
<dbReference type="EMBL" id="LGRX02029330">
    <property type="protein sequence ID" value="KAK3246980.1"/>
    <property type="molecule type" value="Genomic_DNA"/>
</dbReference>
<keyword evidence="2" id="KW-0472">Membrane</keyword>
<keyword evidence="4" id="KW-1185">Reference proteome</keyword>
<comment type="caution">
    <text evidence="3">The sequence shown here is derived from an EMBL/GenBank/DDBJ whole genome shotgun (WGS) entry which is preliminary data.</text>
</comment>
<dbReference type="InterPro" id="IPR055330">
    <property type="entry name" value="SECE1-like"/>
</dbReference>
<reference evidence="3 4" key="1">
    <citation type="journal article" date="2015" name="Genome Biol. Evol.">
        <title>Comparative Genomics of a Bacterivorous Green Alga Reveals Evolutionary Causalities and Consequences of Phago-Mixotrophic Mode of Nutrition.</title>
        <authorList>
            <person name="Burns J.A."/>
            <person name="Paasch A."/>
            <person name="Narechania A."/>
            <person name="Kim E."/>
        </authorList>
    </citation>
    <scope>NUCLEOTIDE SEQUENCE [LARGE SCALE GENOMIC DNA]</scope>
    <source>
        <strain evidence="3 4">PLY_AMNH</strain>
    </source>
</reference>